<keyword evidence="8" id="KW-0695">RNA-directed DNA polymerase</keyword>
<dbReference type="GO" id="GO:0004519">
    <property type="term" value="F:endonuclease activity"/>
    <property type="evidence" value="ECO:0007669"/>
    <property type="project" value="UniProtKB-KW"/>
</dbReference>
<feature type="domain" description="Reverse transcriptase" evidence="10">
    <location>
        <begin position="534"/>
        <end position="713"/>
    </location>
</feature>
<dbReference type="FunFam" id="3.10.20.370:FF:000001">
    <property type="entry name" value="Retrovirus-related Pol polyprotein from transposon 17.6-like protein"/>
    <property type="match status" value="1"/>
</dbReference>
<dbReference type="Pfam" id="PF00078">
    <property type="entry name" value="RVT_1"/>
    <property type="match status" value="1"/>
</dbReference>
<keyword evidence="7" id="KW-0378">Hydrolase</keyword>
<evidence type="ECO:0000259" key="10">
    <source>
        <dbReference type="PROSITE" id="PS50878"/>
    </source>
</evidence>
<dbReference type="SUPFAM" id="SSF54160">
    <property type="entry name" value="Chromo domain-like"/>
    <property type="match status" value="1"/>
</dbReference>
<dbReference type="InterPro" id="IPR036397">
    <property type="entry name" value="RNaseH_sf"/>
</dbReference>
<evidence type="ECO:0000259" key="11">
    <source>
        <dbReference type="PROSITE" id="PS50994"/>
    </source>
</evidence>
<evidence type="ECO:0000256" key="9">
    <source>
        <dbReference type="SAM" id="MobiDB-lite"/>
    </source>
</evidence>
<protein>
    <recommendedName>
        <fullName evidence="1">RNA-directed DNA polymerase</fullName>
        <ecNumber evidence="1">2.7.7.49</ecNumber>
    </recommendedName>
</protein>
<keyword evidence="5" id="KW-0540">Nuclease</keyword>
<dbReference type="PROSITE" id="PS50878">
    <property type="entry name" value="RT_POL"/>
    <property type="match status" value="1"/>
</dbReference>
<evidence type="ECO:0000256" key="3">
    <source>
        <dbReference type="ARBA" id="ARBA00022679"/>
    </source>
</evidence>
<feature type="compositionally biased region" description="Low complexity" evidence="9">
    <location>
        <begin position="283"/>
        <end position="293"/>
    </location>
</feature>
<dbReference type="GO" id="GO:0015074">
    <property type="term" value="P:DNA integration"/>
    <property type="evidence" value="ECO:0007669"/>
    <property type="project" value="InterPro"/>
</dbReference>
<organism evidence="12">
    <name type="scientific">Fagus sylvatica</name>
    <name type="common">Beechnut</name>
    <dbReference type="NCBI Taxonomy" id="28930"/>
    <lineage>
        <taxon>Eukaryota</taxon>
        <taxon>Viridiplantae</taxon>
        <taxon>Streptophyta</taxon>
        <taxon>Embryophyta</taxon>
        <taxon>Tracheophyta</taxon>
        <taxon>Spermatophyta</taxon>
        <taxon>Magnoliopsida</taxon>
        <taxon>eudicotyledons</taxon>
        <taxon>Gunneridae</taxon>
        <taxon>Pentapetalae</taxon>
        <taxon>rosids</taxon>
        <taxon>fabids</taxon>
        <taxon>Fagales</taxon>
        <taxon>Fagaceae</taxon>
        <taxon>Fagus</taxon>
    </lineage>
</organism>
<feature type="compositionally biased region" description="Basic and acidic residues" evidence="9">
    <location>
        <begin position="264"/>
        <end position="274"/>
    </location>
</feature>
<proteinExistence type="predicted"/>
<accession>A0A2N9IUT4</accession>
<dbReference type="InterPro" id="IPR043502">
    <property type="entry name" value="DNA/RNA_pol_sf"/>
</dbReference>
<dbReference type="EMBL" id="OIVN01006222">
    <property type="protein sequence ID" value="SPD28135.1"/>
    <property type="molecule type" value="Genomic_DNA"/>
</dbReference>
<dbReference type="FunFam" id="3.30.70.270:FF:000045">
    <property type="entry name" value="Transposon Tf2-7 polyprotein"/>
    <property type="match status" value="1"/>
</dbReference>
<dbReference type="FunFam" id="3.10.10.10:FF:000007">
    <property type="entry name" value="Retrovirus-related Pol polyprotein from transposon 17.6-like Protein"/>
    <property type="match status" value="1"/>
</dbReference>
<dbReference type="Gene3D" id="3.30.70.270">
    <property type="match status" value="2"/>
</dbReference>
<dbReference type="Pfam" id="PF03732">
    <property type="entry name" value="Retrotrans_gag"/>
    <property type="match status" value="1"/>
</dbReference>
<feature type="region of interest" description="Disordered" evidence="9">
    <location>
        <begin position="1"/>
        <end position="25"/>
    </location>
</feature>
<dbReference type="Gene3D" id="3.10.10.10">
    <property type="entry name" value="HIV Type 1 Reverse Transcriptase, subunit A, domain 1"/>
    <property type="match status" value="1"/>
</dbReference>
<keyword evidence="3" id="KW-0808">Transferase</keyword>
<dbReference type="InterPro" id="IPR041373">
    <property type="entry name" value="RT_RNaseH"/>
</dbReference>
<dbReference type="GO" id="GO:0008233">
    <property type="term" value="F:peptidase activity"/>
    <property type="evidence" value="ECO:0007669"/>
    <property type="project" value="UniProtKB-KW"/>
</dbReference>
<reference evidence="12" key="1">
    <citation type="submission" date="2018-02" db="EMBL/GenBank/DDBJ databases">
        <authorList>
            <person name="Cohen D.B."/>
            <person name="Kent A.D."/>
        </authorList>
    </citation>
    <scope>NUCLEOTIDE SEQUENCE</scope>
</reference>
<dbReference type="Gene3D" id="3.10.20.370">
    <property type="match status" value="1"/>
</dbReference>
<keyword evidence="2" id="KW-0645">Protease</keyword>
<evidence type="ECO:0000313" key="12">
    <source>
        <dbReference type="EMBL" id="SPD28135.1"/>
    </source>
</evidence>
<dbReference type="Gene3D" id="2.40.70.10">
    <property type="entry name" value="Acid Proteases"/>
    <property type="match status" value="1"/>
</dbReference>
<keyword evidence="4" id="KW-0548">Nucleotidyltransferase</keyword>
<evidence type="ECO:0000256" key="2">
    <source>
        <dbReference type="ARBA" id="ARBA00022670"/>
    </source>
</evidence>
<dbReference type="InterPro" id="IPR021109">
    <property type="entry name" value="Peptidase_aspartic_dom_sf"/>
</dbReference>
<dbReference type="InterPro" id="IPR012337">
    <property type="entry name" value="RNaseH-like_sf"/>
</dbReference>
<dbReference type="CDD" id="cd00303">
    <property type="entry name" value="retropepsin_like"/>
    <property type="match status" value="1"/>
</dbReference>
<dbReference type="Pfam" id="PF08284">
    <property type="entry name" value="RVP_2"/>
    <property type="match status" value="1"/>
</dbReference>
<name>A0A2N9IUT4_FAGSY</name>
<dbReference type="Gene3D" id="3.30.420.10">
    <property type="entry name" value="Ribonuclease H-like superfamily/Ribonuclease H"/>
    <property type="match status" value="1"/>
</dbReference>
<feature type="domain" description="Integrase catalytic" evidence="11">
    <location>
        <begin position="1050"/>
        <end position="1215"/>
    </location>
</feature>
<evidence type="ECO:0000256" key="7">
    <source>
        <dbReference type="ARBA" id="ARBA00022801"/>
    </source>
</evidence>
<evidence type="ECO:0000256" key="5">
    <source>
        <dbReference type="ARBA" id="ARBA00022722"/>
    </source>
</evidence>
<dbReference type="GO" id="GO:0003964">
    <property type="term" value="F:RNA-directed DNA polymerase activity"/>
    <property type="evidence" value="ECO:0007669"/>
    <property type="project" value="UniProtKB-KW"/>
</dbReference>
<dbReference type="PANTHER" id="PTHR37984:SF5">
    <property type="entry name" value="PROTEIN NYNRIN-LIKE"/>
    <property type="match status" value="1"/>
</dbReference>
<dbReference type="CDD" id="cd09274">
    <property type="entry name" value="RNase_HI_RT_Ty3"/>
    <property type="match status" value="1"/>
</dbReference>
<sequence>MASHKRKAANIPENTDGTGVDNQGQQPDMFQLMQTLIGVVQQQTTIGNNLARMMEQRQGHRSNMTEFKRLTPPSFEGSTEPPVAEKWLIEMEKAFRVLKCAEEEKVNYGTYMEEDKHNHDPKPYTWEMFKAAFYEKYFPTSVRCQKEREFIELEQGNMTVSQYEAEFARLARFAPTLVAEEDSKAQRFEEGLRPRIKTSVIAFELTTYRAVVNKALLIERWLNETQADREDRQKKKPRPTGPQSGQSSGGQAKRQGNQTTTGHKIADCPKKKEPQVAPTFATRQNNGNQRPRNQGRVYALTQQDANPSNAMITSIIQVSSAYAYVLFDPGATHSFVSIVFAKKHNLESVPLEIELCVDTPVGSVVIASDICKSCVTKIADSELVADLTLLEMKDFDVILGMDWLAANYASVDCRSKKVKFQIPGEMEFSFVGSGASITPCVISALQARRMLRKGCRGYLAIVRDTQQDELKIDNIPIVSEFPEVFPEDLPGLPPDREIEFSVDLLPSSGPISKAPYRMAPAELKELKEQLQELLDKGFIRPSVSPWGAPVLFVKKKDGSMRLCIDYREINRVTVWNKYPLPRIDDLFDQLQGAQIFSKIDLRSGYHQLKIKPDDVPKTAFRTRYGHYEFLVMPFGLTNAPVAFMDLMNRVFKPFLDQFVVVFIDDILIYSKSKEDHERHLRLVLQVLEEKKLYAKLKKCEFWLDSVGFLGHVISKDGISVDPKKVEAVVEWTRPNNVTEIRSFLGLAGYYRRLVEGFSHLAMPLTRLTQKGVKFEWSEECEQSFQELKRRLVSAPILTIPDGSGGLIIYSDASKKGLGCVLMQHGRVVAYASRQLKPYEQNYPTHDMELVAVVFALKIWRHYLYGVQCKIFTDHKSLKYIFTQKELNMRQRRWLELIKDYDLTIKYHPGKANVVADALSRKSTGNLAAMLTTQRFILEDLRKLRIEVRLHEPGAQLANLRVQPTLVERIKVAQAGDPHLQKMKLMVESDASSEFCIHEDGSLRFGNRLCVPNDPDLKEEILSEAHNTGIHSSSGRHQDVKIEHQRPGGLLQSLPIPEWKWEHISMDFVTGFPRTPSGNDSIWVIVDRLTKSAHFLAIKVGLSLERLAKLYVDEIVRLHRVPVTIVSDRDRRFVSQFWKKLHMAMGTNLNFSTAFHPQTDGQSERTIQILEDMLRACAIDFKGSWEGHLPLVEFAYNNSYQASIQMAPYEALYGRKCRSPICRDDIGERKILGLEIVQYTVDKIQLIREQLRLAQSRQKSYADTRRRKLEYLVGDHVFLRVSPTKGVMRFGVHNVFHVSMLRKYVPDRNHVVAYEPLQLREDLTYEEQPVKIVDRKEQELRHHTIQYVKVQWRNHSEREATWELEEEMREKYPYLFEESGTSSLED</sequence>
<dbReference type="CDD" id="cd00024">
    <property type="entry name" value="CD_CSD"/>
    <property type="match status" value="1"/>
</dbReference>
<dbReference type="InterPro" id="IPR005162">
    <property type="entry name" value="Retrotrans_gag_dom"/>
</dbReference>
<evidence type="ECO:0000256" key="4">
    <source>
        <dbReference type="ARBA" id="ARBA00022695"/>
    </source>
</evidence>
<dbReference type="PROSITE" id="PS50994">
    <property type="entry name" value="INTEGRASE"/>
    <property type="match status" value="1"/>
</dbReference>
<dbReference type="GO" id="GO:0006508">
    <property type="term" value="P:proteolysis"/>
    <property type="evidence" value="ECO:0007669"/>
    <property type="project" value="UniProtKB-KW"/>
</dbReference>
<evidence type="ECO:0000256" key="6">
    <source>
        <dbReference type="ARBA" id="ARBA00022759"/>
    </source>
</evidence>
<evidence type="ECO:0000256" key="8">
    <source>
        <dbReference type="ARBA" id="ARBA00022918"/>
    </source>
</evidence>
<feature type="compositionally biased region" description="Polar residues" evidence="9">
    <location>
        <begin position="12"/>
        <end position="25"/>
    </location>
</feature>
<dbReference type="InterPro" id="IPR016197">
    <property type="entry name" value="Chromo-like_dom_sf"/>
</dbReference>
<gene>
    <name evidence="12" type="ORF">FSB_LOCUS56017</name>
</gene>
<dbReference type="SUPFAM" id="SSF53098">
    <property type="entry name" value="Ribonuclease H-like"/>
    <property type="match status" value="1"/>
</dbReference>
<dbReference type="GO" id="GO:0003676">
    <property type="term" value="F:nucleic acid binding"/>
    <property type="evidence" value="ECO:0007669"/>
    <property type="project" value="InterPro"/>
</dbReference>
<keyword evidence="6" id="KW-0255">Endonuclease</keyword>
<dbReference type="CDD" id="cd01647">
    <property type="entry name" value="RT_LTR"/>
    <property type="match status" value="1"/>
</dbReference>
<dbReference type="Pfam" id="PF17917">
    <property type="entry name" value="RT_RNaseH"/>
    <property type="match status" value="1"/>
</dbReference>
<dbReference type="EC" id="2.7.7.49" evidence="1"/>
<dbReference type="SUPFAM" id="SSF56672">
    <property type="entry name" value="DNA/RNA polymerases"/>
    <property type="match status" value="1"/>
</dbReference>
<dbReference type="InterPro" id="IPR050951">
    <property type="entry name" value="Retrovirus_Pol_polyprotein"/>
</dbReference>
<dbReference type="InterPro" id="IPR001584">
    <property type="entry name" value="Integrase_cat-core"/>
</dbReference>
<dbReference type="InterPro" id="IPR000477">
    <property type="entry name" value="RT_dom"/>
</dbReference>
<evidence type="ECO:0000256" key="1">
    <source>
        <dbReference type="ARBA" id="ARBA00012493"/>
    </source>
</evidence>
<dbReference type="InterPro" id="IPR043128">
    <property type="entry name" value="Rev_trsase/Diguanyl_cyclase"/>
</dbReference>
<feature type="region of interest" description="Disordered" evidence="9">
    <location>
        <begin position="227"/>
        <end position="293"/>
    </location>
</feature>
<dbReference type="PANTHER" id="PTHR37984">
    <property type="entry name" value="PROTEIN CBG26694"/>
    <property type="match status" value="1"/>
</dbReference>